<proteinExistence type="predicted"/>
<evidence type="ECO:0000313" key="4">
    <source>
        <dbReference type="Proteomes" id="UP000198510"/>
    </source>
</evidence>
<sequence length="143" mass="15703">MKYLTLLCLALLFAQCARHREVQEMFTEADSTGTAKMLLAETALMDSPVHQTSGKAEVYGVGSQQQELRLVDFRTDAGPDLKVYLATDTKASAYVSLGDLKGTSGNFSYTLPASFDYETYPYVLIWCEDFSVLFGSGELMAAP</sequence>
<feature type="domain" description="DM13" evidence="2">
    <location>
        <begin position="33"/>
        <end position="140"/>
    </location>
</feature>
<evidence type="ECO:0000313" key="3">
    <source>
        <dbReference type="EMBL" id="SDK26109.1"/>
    </source>
</evidence>
<accession>A0A1G9AFG9</accession>
<dbReference type="InterPro" id="IPR019545">
    <property type="entry name" value="DM13_domain"/>
</dbReference>
<dbReference type="RefSeq" id="WP_089679808.1">
    <property type="nucleotide sequence ID" value="NZ_FNFO01000002.1"/>
</dbReference>
<organism evidence="3 4">
    <name type="scientific">Catalinimonas alkaloidigena</name>
    <dbReference type="NCBI Taxonomy" id="1075417"/>
    <lineage>
        <taxon>Bacteria</taxon>
        <taxon>Pseudomonadati</taxon>
        <taxon>Bacteroidota</taxon>
        <taxon>Cytophagia</taxon>
        <taxon>Cytophagales</taxon>
        <taxon>Catalimonadaceae</taxon>
        <taxon>Catalinimonas</taxon>
    </lineage>
</organism>
<dbReference type="AlphaFoldDB" id="A0A1G9AFG9"/>
<dbReference type="Pfam" id="PF10517">
    <property type="entry name" value="DM13"/>
    <property type="match status" value="1"/>
</dbReference>
<keyword evidence="4" id="KW-1185">Reference proteome</keyword>
<name>A0A1G9AFG9_9BACT</name>
<dbReference type="OrthoDB" id="155521at2"/>
<evidence type="ECO:0000259" key="2">
    <source>
        <dbReference type="PROSITE" id="PS51549"/>
    </source>
</evidence>
<protein>
    <submittedName>
        <fullName evidence="3">Electron transfer DM13</fullName>
    </submittedName>
</protein>
<keyword evidence="1" id="KW-0732">Signal</keyword>
<dbReference type="PROSITE" id="PS51549">
    <property type="entry name" value="DM13"/>
    <property type="match status" value="1"/>
</dbReference>
<reference evidence="3 4" key="1">
    <citation type="submission" date="2016-10" db="EMBL/GenBank/DDBJ databases">
        <authorList>
            <person name="de Groot N.N."/>
        </authorList>
    </citation>
    <scope>NUCLEOTIDE SEQUENCE [LARGE SCALE GENOMIC DNA]</scope>
    <source>
        <strain evidence="3 4">DSM 25186</strain>
    </source>
</reference>
<dbReference type="Proteomes" id="UP000198510">
    <property type="component" value="Unassembled WGS sequence"/>
</dbReference>
<gene>
    <name evidence="3" type="ORF">SAMN05421823_102284</name>
</gene>
<dbReference type="EMBL" id="FNFO01000002">
    <property type="protein sequence ID" value="SDK26109.1"/>
    <property type="molecule type" value="Genomic_DNA"/>
</dbReference>
<feature type="chain" id="PRO_5011455681" evidence="1">
    <location>
        <begin position="20"/>
        <end position="143"/>
    </location>
</feature>
<feature type="signal peptide" evidence="1">
    <location>
        <begin position="1"/>
        <end position="19"/>
    </location>
</feature>
<evidence type="ECO:0000256" key="1">
    <source>
        <dbReference type="SAM" id="SignalP"/>
    </source>
</evidence>